<reference evidence="1 2" key="1">
    <citation type="submission" date="2024-04" db="EMBL/GenBank/DDBJ databases">
        <title>genome sequences of Mucor flavus KT1a and Helicostylum pulchrum KT1b strains isolation_sourced from the surface of a dry-aged beef.</title>
        <authorList>
            <person name="Toyotome T."/>
            <person name="Hosono M."/>
            <person name="Torimaru M."/>
            <person name="Fukuda K."/>
            <person name="Mikami N."/>
        </authorList>
    </citation>
    <scope>NUCLEOTIDE SEQUENCE [LARGE SCALE GENOMIC DNA]</scope>
    <source>
        <strain evidence="1 2">KT1b</strain>
    </source>
</reference>
<evidence type="ECO:0000313" key="1">
    <source>
        <dbReference type="EMBL" id="GAA5805900.1"/>
    </source>
</evidence>
<evidence type="ECO:0000313" key="2">
    <source>
        <dbReference type="Proteomes" id="UP001476247"/>
    </source>
</evidence>
<comment type="caution">
    <text evidence="1">The sequence shown here is derived from an EMBL/GenBank/DDBJ whole genome shotgun (WGS) entry which is preliminary data.</text>
</comment>
<gene>
    <name evidence="1" type="ORF">HPULCUR_011426</name>
</gene>
<name>A0ABP9YGD7_9FUNG</name>
<dbReference type="EMBL" id="BAABUJ010000053">
    <property type="protein sequence ID" value="GAA5805900.1"/>
    <property type="molecule type" value="Genomic_DNA"/>
</dbReference>
<proteinExistence type="predicted"/>
<accession>A0ABP9YGD7</accession>
<dbReference type="Proteomes" id="UP001476247">
    <property type="component" value="Unassembled WGS sequence"/>
</dbReference>
<keyword evidence="2" id="KW-1185">Reference proteome</keyword>
<protein>
    <submittedName>
        <fullName evidence="1">Uncharacterized protein</fullName>
    </submittedName>
</protein>
<organism evidence="1 2">
    <name type="scientific">Helicostylum pulchrum</name>
    <dbReference type="NCBI Taxonomy" id="562976"/>
    <lineage>
        <taxon>Eukaryota</taxon>
        <taxon>Fungi</taxon>
        <taxon>Fungi incertae sedis</taxon>
        <taxon>Mucoromycota</taxon>
        <taxon>Mucoromycotina</taxon>
        <taxon>Mucoromycetes</taxon>
        <taxon>Mucorales</taxon>
        <taxon>Mucorineae</taxon>
        <taxon>Mucoraceae</taxon>
        <taxon>Helicostylum</taxon>
    </lineage>
</organism>
<sequence length="297" mass="34111">MDSVKSKRFSFAGFSSGLSRSLSFSNGTKVKKEEEILPSLEKSIGISQEEQRKLKRAQKSKSLYIKSFNKKTTTPTTQYDASEAVQSNSKEIRSSIRRSLSAVLYASPHLTDDDDKSYSSKLVPILVTPELSDSVGGILIDDGSKNKVKNNEEKAIEVKKKKKTVEYDNSLEVFSKDGDTTIIWQGYGYIVTKDGQEEVGSELMRDDLESRFEKEIWNSYRGLIHPLHLFKEDSEQEVIKRGRWAGLSVTELQRYYDNYGSMLLKIRETRMLEQQKQYQHLLNVKKEWIIPNIIKDQ</sequence>